<feature type="domain" description="N-acetyltransferase" evidence="3">
    <location>
        <begin position="3"/>
        <end position="154"/>
    </location>
</feature>
<organism evidence="4 5">
    <name type="scientific">Micromonospora kangleipakensis</name>
    <dbReference type="NCBI Taxonomy" id="1077942"/>
    <lineage>
        <taxon>Bacteria</taxon>
        <taxon>Bacillati</taxon>
        <taxon>Actinomycetota</taxon>
        <taxon>Actinomycetes</taxon>
        <taxon>Micromonosporales</taxon>
        <taxon>Micromonosporaceae</taxon>
        <taxon>Micromonospora</taxon>
    </lineage>
</organism>
<evidence type="ECO:0000256" key="2">
    <source>
        <dbReference type="ARBA" id="ARBA00023315"/>
    </source>
</evidence>
<proteinExistence type="predicted"/>
<keyword evidence="1" id="KW-0808">Transferase</keyword>
<name>A0A4V2GDS2_9ACTN</name>
<dbReference type="AlphaFoldDB" id="A0A4V2GDS2"/>
<dbReference type="Proteomes" id="UP000294114">
    <property type="component" value="Unassembled WGS sequence"/>
</dbReference>
<dbReference type="PANTHER" id="PTHR43877:SF1">
    <property type="entry name" value="ACETYLTRANSFERASE"/>
    <property type="match status" value="1"/>
</dbReference>
<dbReference type="InterPro" id="IPR016181">
    <property type="entry name" value="Acyl_CoA_acyltransferase"/>
</dbReference>
<accession>A0A4V2GDS2</accession>
<feature type="domain" description="N-acetyltransferase" evidence="3">
    <location>
        <begin position="157"/>
        <end position="305"/>
    </location>
</feature>
<evidence type="ECO:0000256" key="1">
    <source>
        <dbReference type="ARBA" id="ARBA00022679"/>
    </source>
</evidence>
<protein>
    <submittedName>
        <fullName evidence="4">Mycothiol synthase</fullName>
    </submittedName>
</protein>
<reference evidence="4 5" key="1">
    <citation type="submission" date="2019-02" db="EMBL/GenBank/DDBJ databases">
        <title>Sequencing the genomes of 1000 actinobacteria strains.</title>
        <authorList>
            <person name="Klenk H.-P."/>
        </authorList>
    </citation>
    <scope>NUCLEOTIDE SEQUENCE [LARGE SCALE GENOMIC DNA]</scope>
    <source>
        <strain evidence="4 5">DSM 45612</strain>
    </source>
</reference>
<sequence length="305" mass="32984">MTVVIRAFRSADARAAAEVLRAGAPYQVVTPELLGWQATSAPAAERHALLVAESAGELLGVARTGLLHESAEPGLGFANVAVHPDRRRRGAGAALLSAAEERLAGLGVLTAYAKVADDPAATALAERRGYRRGRLARLLHLDLAAAELPRVPAPSGVRLASAAELADPRALYEADLDVSRDEPGEVGMDEISYDDWQAAYWGRPDLDRSLTSVALVDDVVVAFSFALTDGRDRYQSGMTGTRRAYRGVGLARPVKLTALRRARHAGYRHAVTSNDANNEAMLAVNRRLGYRVVGGEWRYRRELRR</sequence>
<dbReference type="RefSeq" id="WP_130338090.1">
    <property type="nucleotide sequence ID" value="NZ_SHLD01000001.1"/>
</dbReference>
<evidence type="ECO:0000259" key="3">
    <source>
        <dbReference type="PROSITE" id="PS51186"/>
    </source>
</evidence>
<dbReference type="Pfam" id="PF00583">
    <property type="entry name" value="Acetyltransf_1"/>
    <property type="match status" value="1"/>
</dbReference>
<dbReference type="GO" id="GO:0016747">
    <property type="term" value="F:acyltransferase activity, transferring groups other than amino-acyl groups"/>
    <property type="evidence" value="ECO:0007669"/>
    <property type="project" value="InterPro"/>
</dbReference>
<evidence type="ECO:0000313" key="4">
    <source>
        <dbReference type="EMBL" id="RZU77026.1"/>
    </source>
</evidence>
<dbReference type="InterPro" id="IPR050832">
    <property type="entry name" value="Bact_Acetyltransf"/>
</dbReference>
<dbReference type="PANTHER" id="PTHR43877">
    <property type="entry name" value="AMINOALKYLPHOSPHONATE N-ACETYLTRANSFERASE-RELATED-RELATED"/>
    <property type="match status" value="1"/>
</dbReference>
<dbReference type="InterPro" id="IPR000182">
    <property type="entry name" value="GNAT_dom"/>
</dbReference>
<dbReference type="PROSITE" id="PS51186">
    <property type="entry name" value="GNAT"/>
    <property type="match status" value="2"/>
</dbReference>
<evidence type="ECO:0000313" key="5">
    <source>
        <dbReference type="Proteomes" id="UP000294114"/>
    </source>
</evidence>
<keyword evidence="2" id="KW-0012">Acyltransferase</keyword>
<dbReference type="SUPFAM" id="SSF55729">
    <property type="entry name" value="Acyl-CoA N-acyltransferases (Nat)"/>
    <property type="match status" value="2"/>
</dbReference>
<dbReference type="Gene3D" id="3.40.630.30">
    <property type="match status" value="1"/>
</dbReference>
<gene>
    <name evidence="4" type="ORF">EV384_5738</name>
</gene>
<dbReference type="EMBL" id="SHLD01000001">
    <property type="protein sequence ID" value="RZU77026.1"/>
    <property type="molecule type" value="Genomic_DNA"/>
</dbReference>
<dbReference type="OrthoDB" id="4119890at2"/>
<comment type="caution">
    <text evidence="4">The sequence shown here is derived from an EMBL/GenBank/DDBJ whole genome shotgun (WGS) entry which is preliminary data.</text>
</comment>
<keyword evidence="5" id="KW-1185">Reference proteome</keyword>